<dbReference type="Proteomes" id="UP000886653">
    <property type="component" value="Unassembled WGS sequence"/>
</dbReference>
<sequence length="275" mass="30492">MAENPVSKEITENLETEYEEKLSKMKKSEITDRQTELDNLLRNAISPPHSLDAYSVSRKNLDAQFMTLLVEEADLHLLIGLKLASSFIVNEKPSHINLETIDQLSKLSASIDESVKSKLAAELFLSSRKPGPFITAVVNPAEFSEDATLEDLMTDAKPWAPNAHAFLSEQQKLAEGRVEERLQVMTRIVNKISQDGTKMHLQPSAADEMLFVMAFIVIARKIDPSAMEGGRLASHGTSSSSGLEVDVEFHRLQKVVHGMAKKLAEETQKLNKAVP</sequence>
<dbReference type="EMBL" id="MU167246">
    <property type="protein sequence ID" value="KAG0147596.1"/>
    <property type="molecule type" value="Genomic_DNA"/>
</dbReference>
<protein>
    <submittedName>
        <fullName evidence="1">Uncharacterized protein</fullName>
    </submittedName>
</protein>
<organism evidence="1 2">
    <name type="scientific">Cronartium quercuum f. sp. fusiforme G11</name>
    <dbReference type="NCBI Taxonomy" id="708437"/>
    <lineage>
        <taxon>Eukaryota</taxon>
        <taxon>Fungi</taxon>
        <taxon>Dikarya</taxon>
        <taxon>Basidiomycota</taxon>
        <taxon>Pucciniomycotina</taxon>
        <taxon>Pucciniomycetes</taxon>
        <taxon>Pucciniales</taxon>
        <taxon>Coleosporiaceae</taxon>
        <taxon>Cronartium</taxon>
    </lineage>
</organism>
<name>A0A9P6NIH9_9BASI</name>
<evidence type="ECO:0000313" key="1">
    <source>
        <dbReference type="EMBL" id="KAG0147596.1"/>
    </source>
</evidence>
<keyword evidence="2" id="KW-1185">Reference proteome</keyword>
<evidence type="ECO:0000313" key="2">
    <source>
        <dbReference type="Proteomes" id="UP000886653"/>
    </source>
</evidence>
<gene>
    <name evidence="1" type="ORF">CROQUDRAFT_697918</name>
</gene>
<reference evidence="1" key="1">
    <citation type="submission" date="2013-11" db="EMBL/GenBank/DDBJ databases">
        <title>Genome sequence of the fusiform rust pathogen reveals effectors for host alternation and coevolution with pine.</title>
        <authorList>
            <consortium name="DOE Joint Genome Institute"/>
            <person name="Smith K."/>
            <person name="Pendleton A."/>
            <person name="Kubisiak T."/>
            <person name="Anderson C."/>
            <person name="Salamov A."/>
            <person name="Aerts A."/>
            <person name="Riley R."/>
            <person name="Clum A."/>
            <person name="Lindquist E."/>
            <person name="Ence D."/>
            <person name="Campbell M."/>
            <person name="Kronenberg Z."/>
            <person name="Feau N."/>
            <person name="Dhillon B."/>
            <person name="Hamelin R."/>
            <person name="Burleigh J."/>
            <person name="Smith J."/>
            <person name="Yandell M."/>
            <person name="Nelson C."/>
            <person name="Grigoriev I."/>
            <person name="Davis J."/>
        </authorList>
    </citation>
    <scope>NUCLEOTIDE SEQUENCE</scope>
    <source>
        <strain evidence="1">G11</strain>
    </source>
</reference>
<proteinExistence type="predicted"/>
<accession>A0A9P6NIH9</accession>
<comment type="caution">
    <text evidence="1">The sequence shown here is derived from an EMBL/GenBank/DDBJ whole genome shotgun (WGS) entry which is preliminary data.</text>
</comment>
<dbReference type="AlphaFoldDB" id="A0A9P6NIH9"/>